<feature type="domain" description="GH3 C-terminal" evidence="2">
    <location>
        <begin position="392"/>
        <end position="496"/>
    </location>
</feature>
<protein>
    <submittedName>
        <fullName evidence="3">GH3 auxin-responsive promoter</fullName>
    </submittedName>
</protein>
<dbReference type="GO" id="GO:0005737">
    <property type="term" value="C:cytoplasm"/>
    <property type="evidence" value="ECO:0007669"/>
    <property type="project" value="TreeGrafter"/>
</dbReference>
<dbReference type="InterPro" id="IPR055377">
    <property type="entry name" value="GH3_M"/>
</dbReference>
<reference evidence="3 4" key="1">
    <citation type="submission" date="2018-04" db="EMBL/GenBank/DDBJ databases">
        <title>Complete genome uncultured novel isolate.</title>
        <authorList>
            <person name="Merlino G."/>
        </authorList>
    </citation>
    <scope>NUCLEOTIDE SEQUENCE [LARGE SCALE GENOMIC DNA]</scope>
    <source>
        <strain evidence="4">R1DC9</strain>
    </source>
</reference>
<dbReference type="PANTHER" id="PTHR31901">
    <property type="entry name" value="GH3 DOMAIN-CONTAINING PROTEIN"/>
    <property type="match status" value="1"/>
</dbReference>
<dbReference type="OrthoDB" id="5678283at2"/>
<organism evidence="3 4">
    <name type="scientific">Mangrovivirga cuniculi</name>
    <dbReference type="NCBI Taxonomy" id="2715131"/>
    <lineage>
        <taxon>Bacteria</taxon>
        <taxon>Pseudomonadati</taxon>
        <taxon>Bacteroidota</taxon>
        <taxon>Cytophagia</taxon>
        <taxon>Cytophagales</taxon>
        <taxon>Mangrovivirgaceae</taxon>
        <taxon>Mangrovivirga</taxon>
    </lineage>
</organism>
<dbReference type="InterPro" id="IPR004993">
    <property type="entry name" value="GH3"/>
</dbReference>
<accession>A0A4D7JP49</accession>
<dbReference type="AlphaFoldDB" id="A0A4D7JP49"/>
<dbReference type="KEGG" id="fpf:DCC35_07365"/>
<dbReference type="Proteomes" id="UP000298616">
    <property type="component" value="Chromosome"/>
</dbReference>
<evidence type="ECO:0000313" key="4">
    <source>
        <dbReference type="Proteomes" id="UP000298616"/>
    </source>
</evidence>
<dbReference type="EMBL" id="CP028923">
    <property type="protein sequence ID" value="QCK14572.1"/>
    <property type="molecule type" value="Genomic_DNA"/>
</dbReference>
<dbReference type="PANTHER" id="PTHR31901:SF9">
    <property type="entry name" value="GH3 DOMAIN-CONTAINING PROTEIN"/>
    <property type="match status" value="1"/>
</dbReference>
<name>A0A4D7JP49_9BACT</name>
<dbReference type="RefSeq" id="WP_137090159.1">
    <property type="nucleotide sequence ID" value="NZ_CP028923.1"/>
</dbReference>
<dbReference type="Pfam" id="PF23571">
    <property type="entry name" value="GH3_M"/>
    <property type="match status" value="1"/>
</dbReference>
<proteinExistence type="predicted"/>
<keyword evidence="4" id="KW-1185">Reference proteome</keyword>
<dbReference type="GO" id="GO:0016881">
    <property type="term" value="F:acid-amino acid ligase activity"/>
    <property type="evidence" value="ECO:0007669"/>
    <property type="project" value="TreeGrafter"/>
</dbReference>
<dbReference type="InterPro" id="IPR055378">
    <property type="entry name" value="GH3_C"/>
</dbReference>
<feature type="domain" description="GH3 middle" evidence="1">
    <location>
        <begin position="300"/>
        <end position="363"/>
    </location>
</feature>
<evidence type="ECO:0000259" key="2">
    <source>
        <dbReference type="Pfam" id="PF23572"/>
    </source>
</evidence>
<dbReference type="Pfam" id="PF03321">
    <property type="entry name" value="GH3"/>
    <property type="match status" value="1"/>
</dbReference>
<evidence type="ECO:0000313" key="3">
    <source>
        <dbReference type="EMBL" id="QCK14572.1"/>
    </source>
</evidence>
<sequence length="515" mass="58813">MAILGNIIKSALEFSEKVLPEKSPVEEQKEELLKILKKASSTSFGKYYGFNKILKSDDPIKMFREHVPLHDYSQIYDRWWSQQVKGFEDITWPGKPNYYALSSGTTGNQAKRIPVTDDMLASIRKVGIMQLLSVSNYDLPGDFFEKEIMMLGSSTDLNDAGDHLEGEISGISASNIPSWFRGVYRPGNEIASTDDWDTRLEKIIEDAPSWDIGAISGIPSWNELMLKSIVKHYNLENIHEIWPGLSVFVSGGVAFEPYKKSFEQLMGKPITIIDTYLASEGFLAYQSRPNKDHAMKLAFNAGIYFEFVPFKEKNIDERGMIKEGSPVYDIGDVEEGVDYAMIISTNSGAWRYMIGDTIRFTDVERAEIIITGRTKHFLNVVGSQLSVIKMNDAIRQVEEKFEMAIPEFTVSAVREDDGEYYHHWVIGSDEERDSTEIGKEIDRYLSESNKNYEVARGKSLKGLKLRIVPTEVFYDWNEANKKKGGQVKMPRVMKEDKFKEYIEFINKRLFNQPGQ</sequence>
<dbReference type="Pfam" id="PF23572">
    <property type="entry name" value="GH3_C"/>
    <property type="match status" value="1"/>
</dbReference>
<evidence type="ECO:0000259" key="1">
    <source>
        <dbReference type="Pfam" id="PF23571"/>
    </source>
</evidence>
<gene>
    <name evidence="3" type="ORF">DCC35_07365</name>
</gene>